<gene>
    <name evidence="2" type="ORF">M408DRAFT_284484</name>
</gene>
<dbReference type="InterPro" id="IPR011989">
    <property type="entry name" value="ARM-like"/>
</dbReference>
<accession>A0A0C3AQZ2</accession>
<dbReference type="InterPro" id="IPR016024">
    <property type="entry name" value="ARM-type_fold"/>
</dbReference>
<dbReference type="EMBL" id="KN824355">
    <property type="protein sequence ID" value="KIM22484.1"/>
    <property type="molecule type" value="Genomic_DNA"/>
</dbReference>
<dbReference type="HOGENOM" id="CLU_863724_0_0_1"/>
<dbReference type="InterPro" id="IPR032682">
    <property type="entry name" value="Cnd1_C"/>
</dbReference>
<reference evidence="2 3" key="1">
    <citation type="submission" date="2014-04" db="EMBL/GenBank/DDBJ databases">
        <authorList>
            <consortium name="DOE Joint Genome Institute"/>
            <person name="Kuo A."/>
            <person name="Zuccaro A."/>
            <person name="Kohler A."/>
            <person name="Nagy L.G."/>
            <person name="Floudas D."/>
            <person name="Copeland A."/>
            <person name="Barry K.W."/>
            <person name="Cichocki N."/>
            <person name="Veneault-Fourrey C."/>
            <person name="LaButti K."/>
            <person name="Lindquist E.A."/>
            <person name="Lipzen A."/>
            <person name="Lundell T."/>
            <person name="Morin E."/>
            <person name="Murat C."/>
            <person name="Sun H."/>
            <person name="Tunlid A."/>
            <person name="Henrissat B."/>
            <person name="Grigoriev I.V."/>
            <person name="Hibbett D.S."/>
            <person name="Martin F."/>
            <person name="Nordberg H.P."/>
            <person name="Cantor M.N."/>
            <person name="Hua S.X."/>
        </authorList>
    </citation>
    <scope>NUCLEOTIDE SEQUENCE [LARGE SCALE GENOMIC DNA]</scope>
    <source>
        <strain evidence="2 3">MAFF 305830</strain>
    </source>
</reference>
<keyword evidence="3" id="KW-1185">Reference proteome</keyword>
<evidence type="ECO:0000259" key="1">
    <source>
        <dbReference type="Pfam" id="PF12717"/>
    </source>
</evidence>
<name>A0A0C3AQZ2_SERVB</name>
<proteinExistence type="predicted"/>
<sequence>MFQMDAATALAHMAVHVEHRTIVDRLIPSIHMLSSGPFGDPLKAASALVELAQHVDFSVVIETVVAPLIEKLADSDPYIRMTSATMIARIAEDQKFWDTVNEIVPSFITLLGDTEGYVRSAAAAVFNTLTKRGELHENTLAAIDTVVPLLVEQLTYGSWIAFVGDKGAASALINLASHKFPGVRASAAAVIERWIKYPEIQSNILRIKEPGAWPELLNDADEMAIEPLARIFCHLVTNGWIYTGILSVILKALSALEGRNSFPNRWGAIMLLTMASDARLRDAMVEVFTIHSSIRHFIKDVSAEEADLLLLKMESFGILKEL</sequence>
<reference evidence="3" key="2">
    <citation type="submission" date="2015-01" db="EMBL/GenBank/DDBJ databases">
        <title>Evolutionary Origins and Diversification of the Mycorrhizal Mutualists.</title>
        <authorList>
            <consortium name="DOE Joint Genome Institute"/>
            <consortium name="Mycorrhizal Genomics Consortium"/>
            <person name="Kohler A."/>
            <person name="Kuo A."/>
            <person name="Nagy L.G."/>
            <person name="Floudas D."/>
            <person name="Copeland A."/>
            <person name="Barry K.W."/>
            <person name="Cichocki N."/>
            <person name="Veneault-Fourrey C."/>
            <person name="LaButti K."/>
            <person name="Lindquist E.A."/>
            <person name="Lipzen A."/>
            <person name="Lundell T."/>
            <person name="Morin E."/>
            <person name="Murat C."/>
            <person name="Riley R."/>
            <person name="Ohm R."/>
            <person name="Sun H."/>
            <person name="Tunlid A."/>
            <person name="Henrissat B."/>
            <person name="Grigoriev I.V."/>
            <person name="Hibbett D.S."/>
            <person name="Martin F."/>
        </authorList>
    </citation>
    <scope>NUCLEOTIDE SEQUENCE [LARGE SCALE GENOMIC DNA]</scope>
    <source>
        <strain evidence="3">MAFF 305830</strain>
    </source>
</reference>
<dbReference type="Proteomes" id="UP000054097">
    <property type="component" value="Unassembled WGS sequence"/>
</dbReference>
<dbReference type="Pfam" id="PF12717">
    <property type="entry name" value="Cnd1"/>
    <property type="match status" value="1"/>
</dbReference>
<dbReference type="AlphaFoldDB" id="A0A0C3AQZ2"/>
<feature type="domain" description="Condensin complex subunit 1 C-terminal" evidence="1">
    <location>
        <begin position="47"/>
        <end position="136"/>
    </location>
</feature>
<organism evidence="2 3">
    <name type="scientific">Serendipita vermifera MAFF 305830</name>
    <dbReference type="NCBI Taxonomy" id="933852"/>
    <lineage>
        <taxon>Eukaryota</taxon>
        <taxon>Fungi</taxon>
        <taxon>Dikarya</taxon>
        <taxon>Basidiomycota</taxon>
        <taxon>Agaricomycotina</taxon>
        <taxon>Agaricomycetes</taxon>
        <taxon>Sebacinales</taxon>
        <taxon>Serendipitaceae</taxon>
        <taxon>Serendipita</taxon>
    </lineage>
</organism>
<evidence type="ECO:0000313" key="2">
    <source>
        <dbReference type="EMBL" id="KIM22484.1"/>
    </source>
</evidence>
<evidence type="ECO:0000313" key="3">
    <source>
        <dbReference type="Proteomes" id="UP000054097"/>
    </source>
</evidence>
<protein>
    <recommendedName>
        <fullName evidence="1">Condensin complex subunit 1 C-terminal domain-containing protein</fullName>
    </recommendedName>
</protein>
<dbReference type="SUPFAM" id="SSF48371">
    <property type="entry name" value="ARM repeat"/>
    <property type="match status" value="1"/>
</dbReference>
<dbReference type="Gene3D" id="1.25.10.10">
    <property type="entry name" value="Leucine-rich Repeat Variant"/>
    <property type="match status" value="1"/>
</dbReference>